<dbReference type="AlphaFoldDB" id="A0A918Q3U3"/>
<keyword evidence="1 4" id="KW-0663">Pyridoxal phosphate</keyword>
<dbReference type="PIRSF" id="PIRSF000390">
    <property type="entry name" value="PLP_StrS"/>
    <property type="match status" value="1"/>
</dbReference>
<feature type="modified residue" description="N6-(pyridoxal phosphate)lysine" evidence="4">
    <location>
        <position position="187"/>
    </location>
</feature>
<evidence type="ECO:0000256" key="1">
    <source>
        <dbReference type="ARBA" id="ARBA00022898"/>
    </source>
</evidence>
<dbReference type="PANTHER" id="PTHR30244">
    <property type="entry name" value="TRANSAMINASE"/>
    <property type="match status" value="1"/>
</dbReference>
<dbReference type="InterPro" id="IPR015422">
    <property type="entry name" value="PyrdxlP-dep_Trfase_small"/>
</dbReference>
<evidence type="ECO:0000313" key="7">
    <source>
        <dbReference type="Proteomes" id="UP000619457"/>
    </source>
</evidence>
<dbReference type="PANTHER" id="PTHR30244:SF36">
    <property type="entry name" value="3-OXO-GLUCOSE-6-PHOSPHATE:GLUTAMATE AMINOTRANSFERASE"/>
    <property type="match status" value="1"/>
</dbReference>
<evidence type="ECO:0000256" key="5">
    <source>
        <dbReference type="RuleBase" id="RU004508"/>
    </source>
</evidence>
<comment type="similarity">
    <text evidence="2 5">Belongs to the DegT/DnrJ/EryC1 family.</text>
</comment>
<dbReference type="InterPro" id="IPR015421">
    <property type="entry name" value="PyrdxlP-dep_Trfase_major"/>
</dbReference>
<dbReference type="Proteomes" id="UP000619457">
    <property type="component" value="Unassembled WGS sequence"/>
</dbReference>
<proteinExistence type="inferred from homology"/>
<dbReference type="InterPro" id="IPR015424">
    <property type="entry name" value="PyrdxlP-dep_Trfase"/>
</dbReference>
<feature type="active site" description="Proton acceptor" evidence="3">
    <location>
        <position position="187"/>
    </location>
</feature>
<dbReference type="GO" id="GO:0030170">
    <property type="term" value="F:pyridoxal phosphate binding"/>
    <property type="evidence" value="ECO:0007669"/>
    <property type="project" value="TreeGrafter"/>
</dbReference>
<keyword evidence="6" id="KW-0032">Aminotransferase</keyword>
<organism evidence="6 7">
    <name type="scientific">Echinicola pacifica</name>
    <dbReference type="NCBI Taxonomy" id="346377"/>
    <lineage>
        <taxon>Bacteria</taxon>
        <taxon>Pseudomonadati</taxon>
        <taxon>Bacteroidota</taxon>
        <taxon>Cytophagia</taxon>
        <taxon>Cytophagales</taxon>
        <taxon>Cyclobacteriaceae</taxon>
        <taxon>Echinicola</taxon>
    </lineage>
</organism>
<dbReference type="EMBL" id="BMWX01000004">
    <property type="protein sequence ID" value="GGZ30813.1"/>
    <property type="molecule type" value="Genomic_DNA"/>
</dbReference>
<keyword evidence="7" id="KW-1185">Reference proteome</keyword>
<dbReference type="CDD" id="cd00616">
    <property type="entry name" value="AHBA_syn"/>
    <property type="match status" value="1"/>
</dbReference>
<keyword evidence="6" id="KW-0808">Transferase</keyword>
<dbReference type="Gene3D" id="3.40.640.10">
    <property type="entry name" value="Type I PLP-dependent aspartate aminotransferase-like (Major domain)"/>
    <property type="match status" value="1"/>
</dbReference>
<reference evidence="6" key="2">
    <citation type="submission" date="2020-09" db="EMBL/GenBank/DDBJ databases">
        <authorList>
            <person name="Sun Q."/>
            <person name="Kim S."/>
        </authorList>
    </citation>
    <scope>NUCLEOTIDE SEQUENCE</scope>
    <source>
        <strain evidence="6">KCTC 12368</strain>
    </source>
</reference>
<dbReference type="GO" id="GO:0008483">
    <property type="term" value="F:transaminase activity"/>
    <property type="evidence" value="ECO:0007669"/>
    <property type="project" value="UniProtKB-KW"/>
</dbReference>
<evidence type="ECO:0000256" key="2">
    <source>
        <dbReference type="ARBA" id="ARBA00037999"/>
    </source>
</evidence>
<evidence type="ECO:0000313" key="6">
    <source>
        <dbReference type="EMBL" id="GGZ30813.1"/>
    </source>
</evidence>
<dbReference type="Gene3D" id="3.90.1150.10">
    <property type="entry name" value="Aspartate Aminotransferase, domain 1"/>
    <property type="match status" value="1"/>
</dbReference>
<gene>
    <name evidence="6" type="primary">wecE</name>
    <name evidence="6" type="ORF">GCM10007049_24660</name>
</gene>
<evidence type="ECO:0000256" key="3">
    <source>
        <dbReference type="PIRSR" id="PIRSR000390-1"/>
    </source>
</evidence>
<protein>
    <submittedName>
        <fullName evidence="6">Aminotransferase DegT</fullName>
    </submittedName>
</protein>
<accession>A0A918Q3U3</accession>
<dbReference type="Pfam" id="PF01041">
    <property type="entry name" value="DegT_DnrJ_EryC1"/>
    <property type="match status" value="1"/>
</dbReference>
<dbReference type="SUPFAM" id="SSF53383">
    <property type="entry name" value="PLP-dependent transferases"/>
    <property type="match status" value="1"/>
</dbReference>
<sequence>MNKSIPFLNLQAMHFDLADDLQAKFKTILQQGVFSGGKEHDLLQANMQAYLGLAYCMPCANGSDALEIALRALKIGPGDEVIVPAITCVASAEAVCLVGAKPVFCDCDEHGLMDLTVLPSLISPETKVIMPVHLYGMMVDMDRLMEIAASRQLWVVEDAAQSFGSVFQGKAAGSIGDIGCYSFYPTKNLGALGEAGMLATNNPELAEEIGQIINHGQRNKDEHVSVGRNSRMDSLQAGFLNVKLDYFPAWQAKRKELAKTYLLHLQHIDGLLVPNHILGTHHNAHLFVIRTNFRDELKLFLELNDIGTAIHYPLSLPEIPPYGAFGPLRKNAELLCKTILSLPLHPYLSEQEVQFISMKIAEFFKNRSANVRD</sequence>
<dbReference type="InterPro" id="IPR000653">
    <property type="entry name" value="DegT/StrS_aminotransferase"/>
</dbReference>
<comment type="caution">
    <text evidence="6">The sequence shown here is derived from an EMBL/GenBank/DDBJ whole genome shotgun (WGS) entry which is preliminary data.</text>
</comment>
<reference evidence="6" key="1">
    <citation type="journal article" date="2014" name="Int. J. Syst. Evol. Microbiol.">
        <title>Complete genome sequence of Corynebacterium casei LMG S-19264T (=DSM 44701T), isolated from a smear-ripened cheese.</title>
        <authorList>
            <consortium name="US DOE Joint Genome Institute (JGI-PGF)"/>
            <person name="Walter F."/>
            <person name="Albersmeier A."/>
            <person name="Kalinowski J."/>
            <person name="Ruckert C."/>
        </authorList>
    </citation>
    <scope>NUCLEOTIDE SEQUENCE</scope>
    <source>
        <strain evidence="6">KCTC 12368</strain>
    </source>
</reference>
<dbReference type="GO" id="GO:0000271">
    <property type="term" value="P:polysaccharide biosynthetic process"/>
    <property type="evidence" value="ECO:0007669"/>
    <property type="project" value="TreeGrafter"/>
</dbReference>
<dbReference type="RefSeq" id="WP_018474666.1">
    <property type="nucleotide sequence ID" value="NZ_BMWX01000004.1"/>
</dbReference>
<name>A0A918Q3U3_9BACT</name>
<evidence type="ECO:0000256" key="4">
    <source>
        <dbReference type="PIRSR" id="PIRSR000390-2"/>
    </source>
</evidence>